<dbReference type="Pfam" id="PF02801">
    <property type="entry name" value="Ketoacyl-synt_C"/>
    <property type="match status" value="1"/>
</dbReference>
<evidence type="ECO:0000256" key="10">
    <source>
        <dbReference type="ARBA" id="ARBA00023315"/>
    </source>
</evidence>
<comment type="pathway">
    <text evidence="1">Lipid metabolism; fatty acid biosynthesis.</text>
</comment>
<evidence type="ECO:0000256" key="9">
    <source>
        <dbReference type="ARBA" id="ARBA00023160"/>
    </source>
</evidence>
<dbReference type="OrthoDB" id="5334845at2759"/>
<dbReference type="InterPro" id="IPR014031">
    <property type="entry name" value="Ketoacyl_synth_C"/>
</dbReference>
<dbReference type="InterPro" id="IPR018201">
    <property type="entry name" value="Ketoacyl_synth_AS"/>
</dbReference>
<dbReference type="SMART" id="SM00825">
    <property type="entry name" value="PKS_KS"/>
    <property type="match status" value="1"/>
</dbReference>
<keyword evidence="10" id="KW-0012">Acyltransferase</keyword>
<keyword evidence="3" id="KW-0596">Phosphopantetheine</keyword>
<dbReference type="GO" id="GO:0005739">
    <property type="term" value="C:mitochondrion"/>
    <property type="evidence" value="ECO:0007669"/>
    <property type="project" value="TreeGrafter"/>
</dbReference>
<dbReference type="GO" id="GO:0004315">
    <property type="term" value="F:3-oxoacyl-[acyl-carrier-protein] synthase activity"/>
    <property type="evidence" value="ECO:0007669"/>
    <property type="project" value="InterPro"/>
</dbReference>
<dbReference type="PANTHER" id="PTHR11712:SF336">
    <property type="entry name" value="3-OXOACYL-[ACYL-CARRIER-PROTEIN] SYNTHASE, MITOCHONDRIAL"/>
    <property type="match status" value="1"/>
</dbReference>
<dbReference type="InterPro" id="IPR016039">
    <property type="entry name" value="Thiolase-like"/>
</dbReference>
<evidence type="ECO:0000256" key="5">
    <source>
        <dbReference type="ARBA" id="ARBA00022553"/>
    </source>
</evidence>
<dbReference type="PIRSF" id="PIRSF000447">
    <property type="entry name" value="KAS_II"/>
    <property type="match status" value="1"/>
</dbReference>
<dbReference type="Pfam" id="PF00109">
    <property type="entry name" value="ketoacyl-synt"/>
    <property type="match status" value="1"/>
</dbReference>
<comment type="similarity">
    <text evidence="2 11 13">Belongs to the thiolase-like superfamily. Beta-ketoacyl-ACP synthases family.</text>
</comment>
<dbReference type="HOGENOM" id="CLU_000022_69_2_1"/>
<evidence type="ECO:0000256" key="13">
    <source>
        <dbReference type="RuleBase" id="RU003694"/>
    </source>
</evidence>
<dbReference type="PROSITE" id="PS00606">
    <property type="entry name" value="KS3_1"/>
    <property type="match status" value="1"/>
</dbReference>
<feature type="domain" description="Ketosynthase family 3 (KS3)" evidence="14">
    <location>
        <begin position="1"/>
        <end position="428"/>
    </location>
</feature>
<dbReference type="Gene3D" id="3.40.47.10">
    <property type="match status" value="1"/>
</dbReference>
<dbReference type="NCBIfam" id="NF005589">
    <property type="entry name" value="PRK07314.1"/>
    <property type="match status" value="1"/>
</dbReference>
<dbReference type="PROSITE" id="PS52004">
    <property type="entry name" value="KS3_2"/>
    <property type="match status" value="1"/>
</dbReference>
<dbReference type="Proteomes" id="UP000027920">
    <property type="component" value="Unassembled WGS sequence"/>
</dbReference>
<dbReference type="InterPro" id="IPR014030">
    <property type="entry name" value="Ketoacyl_synth_N"/>
</dbReference>
<reference evidence="15 16" key="1">
    <citation type="submission" date="2013-03" db="EMBL/GenBank/DDBJ databases">
        <title>The Genome Sequence of Exophiala aquamarina CBS 119918.</title>
        <authorList>
            <consortium name="The Broad Institute Genomics Platform"/>
            <person name="Cuomo C."/>
            <person name="de Hoog S."/>
            <person name="Gorbushina A."/>
            <person name="Walker B."/>
            <person name="Young S.K."/>
            <person name="Zeng Q."/>
            <person name="Gargeya S."/>
            <person name="Fitzgerald M."/>
            <person name="Haas B."/>
            <person name="Abouelleil A."/>
            <person name="Allen A.W."/>
            <person name="Alvarado L."/>
            <person name="Arachchi H.M."/>
            <person name="Berlin A.M."/>
            <person name="Chapman S.B."/>
            <person name="Gainer-Dewar J."/>
            <person name="Goldberg J."/>
            <person name="Griggs A."/>
            <person name="Gujja S."/>
            <person name="Hansen M."/>
            <person name="Howarth C."/>
            <person name="Imamovic A."/>
            <person name="Ireland A."/>
            <person name="Larimer J."/>
            <person name="McCowan C."/>
            <person name="Murphy C."/>
            <person name="Pearson M."/>
            <person name="Poon T.W."/>
            <person name="Priest M."/>
            <person name="Roberts A."/>
            <person name="Saif S."/>
            <person name="Shea T."/>
            <person name="Sisk P."/>
            <person name="Sykes S."/>
            <person name="Wortman J."/>
            <person name="Nusbaum C."/>
            <person name="Birren B."/>
        </authorList>
    </citation>
    <scope>NUCLEOTIDE SEQUENCE [LARGE SCALE GENOMIC DNA]</scope>
    <source>
        <strain evidence="15 16">CBS 119918</strain>
    </source>
</reference>
<keyword evidence="8" id="KW-0443">Lipid metabolism</keyword>
<dbReference type="FunFam" id="3.40.47.10:FF:000015">
    <property type="entry name" value="3-oxoacyl-[acyl-carrier-protein] synthase, mitochondrial"/>
    <property type="match status" value="1"/>
</dbReference>
<evidence type="ECO:0000256" key="6">
    <source>
        <dbReference type="ARBA" id="ARBA00022679"/>
    </source>
</evidence>
<dbReference type="FunFam" id="3.40.47.10:FF:000024">
    <property type="entry name" value="3-oxoacyl-[acyl-carrier-protein] synthase, mitochondrial"/>
    <property type="match status" value="1"/>
</dbReference>
<keyword evidence="9 11" id="KW-0275">Fatty acid biosynthesis</keyword>
<dbReference type="CDD" id="cd00834">
    <property type="entry name" value="KAS_I_II"/>
    <property type="match status" value="1"/>
</dbReference>
<evidence type="ECO:0000256" key="7">
    <source>
        <dbReference type="ARBA" id="ARBA00022832"/>
    </source>
</evidence>
<keyword evidence="5" id="KW-0597">Phosphoprotein</keyword>
<evidence type="ECO:0000256" key="11">
    <source>
        <dbReference type="PIRNR" id="PIRNR000447"/>
    </source>
</evidence>
<dbReference type="STRING" id="1182545.A0A072NXN2"/>
<keyword evidence="7" id="KW-0276">Fatty acid metabolism</keyword>
<evidence type="ECO:0000256" key="1">
    <source>
        <dbReference type="ARBA" id="ARBA00005194"/>
    </source>
</evidence>
<gene>
    <name evidence="15" type="ORF">A1O9_11814</name>
</gene>
<protein>
    <recommendedName>
        <fullName evidence="11">3-oxoacyl-[acyl-carrier-protein] synthase</fullName>
    </recommendedName>
</protein>
<keyword evidence="4 11" id="KW-0444">Lipid biosynthesis</keyword>
<dbReference type="GeneID" id="25286710"/>
<evidence type="ECO:0000256" key="4">
    <source>
        <dbReference type="ARBA" id="ARBA00022516"/>
    </source>
</evidence>
<dbReference type="GO" id="GO:0006633">
    <property type="term" value="P:fatty acid biosynthetic process"/>
    <property type="evidence" value="ECO:0007669"/>
    <property type="project" value="UniProtKB-KW"/>
</dbReference>
<evidence type="ECO:0000313" key="16">
    <source>
        <dbReference type="Proteomes" id="UP000027920"/>
    </source>
</evidence>
<dbReference type="EMBL" id="AMGV01000019">
    <property type="protein sequence ID" value="KEF52187.1"/>
    <property type="molecule type" value="Genomic_DNA"/>
</dbReference>
<dbReference type="RefSeq" id="XP_013254777.1">
    <property type="nucleotide sequence ID" value="XM_013399323.1"/>
</dbReference>
<evidence type="ECO:0000259" key="14">
    <source>
        <dbReference type="PROSITE" id="PS52004"/>
    </source>
</evidence>
<comment type="caution">
    <text evidence="15">The sequence shown here is derived from an EMBL/GenBank/DDBJ whole genome shotgun (WGS) entry which is preliminary data.</text>
</comment>
<dbReference type="InterPro" id="IPR000794">
    <property type="entry name" value="Beta-ketoacyl_synthase"/>
</dbReference>
<evidence type="ECO:0000256" key="3">
    <source>
        <dbReference type="ARBA" id="ARBA00022450"/>
    </source>
</evidence>
<keyword evidence="6 11" id="KW-0808">Transferase</keyword>
<dbReference type="SUPFAM" id="SSF53901">
    <property type="entry name" value="Thiolase-like"/>
    <property type="match status" value="2"/>
</dbReference>
<feature type="active site" description="For beta-ketoacyl synthase activity" evidence="12">
    <location>
        <position position="175"/>
    </location>
</feature>
<organism evidence="15 16">
    <name type="scientific">Exophiala aquamarina CBS 119918</name>
    <dbReference type="NCBI Taxonomy" id="1182545"/>
    <lineage>
        <taxon>Eukaryota</taxon>
        <taxon>Fungi</taxon>
        <taxon>Dikarya</taxon>
        <taxon>Ascomycota</taxon>
        <taxon>Pezizomycotina</taxon>
        <taxon>Eurotiomycetes</taxon>
        <taxon>Chaetothyriomycetidae</taxon>
        <taxon>Chaetothyriales</taxon>
        <taxon>Herpotrichiellaceae</taxon>
        <taxon>Exophiala</taxon>
    </lineage>
</organism>
<evidence type="ECO:0000313" key="15">
    <source>
        <dbReference type="EMBL" id="KEF52187.1"/>
    </source>
</evidence>
<evidence type="ECO:0000256" key="12">
    <source>
        <dbReference type="PIRSR" id="PIRSR000447-1"/>
    </source>
</evidence>
<evidence type="ECO:0000256" key="2">
    <source>
        <dbReference type="ARBA" id="ARBA00008467"/>
    </source>
</evidence>
<name>A0A072NXN2_9EURO</name>
<accession>A0A072NXN2</accession>
<dbReference type="NCBIfam" id="TIGR03150">
    <property type="entry name" value="fabF"/>
    <property type="match status" value="1"/>
</dbReference>
<sequence>MPRVVVTGLGAVTPLGVGIRTTWKRLLKGECGIVSTKHLGAEFTALPSQVAGIVPVTPDDGDGAWVAEDHISASELRQTAKFAQYALAASEEALTDAGFEGGKGLNPEMTGVCLGSGIGNLQELYDTSIAYHQANNNYRKIHPLFVPRLLINLGAGHISMRYGLRGPNHAVTTACTTGAHSLGDAARFIKAGEADVMLAGGAESCIHPLAIGGFARSRSLATDWNDNPSLSSRPFDKERAGFVIAEGAACVVLEELEHAKARGAPIYAELAGYGNSADAFHLTAPREDGSGAFLAMKKALQAADLPPSKVDYINAHATSTPLGDAAENKAIESLMLGEHGKSRASDINVSSTKGAIGHLLGAAGAIEAVFSILAIHENILPPTINLKSWDQGFDCNYVANTAQQMKTNVVLTNSFGFGGTNASLCFTALD</sequence>
<dbReference type="AlphaFoldDB" id="A0A072NXN2"/>
<dbReference type="PANTHER" id="PTHR11712">
    <property type="entry name" value="POLYKETIDE SYNTHASE-RELATED"/>
    <property type="match status" value="1"/>
</dbReference>
<dbReference type="InterPro" id="IPR020841">
    <property type="entry name" value="PKS_Beta-ketoAc_synthase_dom"/>
</dbReference>
<dbReference type="InterPro" id="IPR017568">
    <property type="entry name" value="3-oxoacyl-ACP_synth-2"/>
</dbReference>
<proteinExistence type="inferred from homology"/>
<dbReference type="VEuPathDB" id="FungiDB:A1O9_11814"/>
<keyword evidence="16" id="KW-1185">Reference proteome</keyword>
<evidence type="ECO:0000256" key="8">
    <source>
        <dbReference type="ARBA" id="ARBA00023098"/>
    </source>
</evidence>